<evidence type="ECO:0008006" key="4">
    <source>
        <dbReference type="Google" id="ProtNLM"/>
    </source>
</evidence>
<evidence type="ECO:0000313" key="3">
    <source>
        <dbReference type="Proteomes" id="UP000028623"/>
    </source>
</evidence>
<dbReference type="Proteomes" id="UP000028623">
    <property type="component" value="Unassembled WGS sequence"/>
</dbReference>
<proteinExistence type="predicted"/>
<name>A0A085BJW3_9FLAO</name>
<reference evidence="2 3" key="1">
    <citation type="submission" date="2014-07" db="EMBL/GenBank/DDBJ databases">
        <title>Epilithonimonas lactis LMG 22401 Genome.</title>
        <authorList>
            <person name="Pipes S.E."/>
            <person name="Stropko S.J."/>
        </authorList>
    </citation>
    <scope>NUCLEOTIDE SEQUENCE [LARGE SCALE GENOMIC DNA]</scope>
    <source>
        <strain evidence="2 3">LMG 24401</strain>
    </source>
</reference>
<evidence type="ECO:0000313" key="2">
    <source>
        <dbReference type="EMBL" id="KFC22758.1"/>
    </source>
</evidence>
<feature type="signal peptide" evidence="1">
    <location>
        <begin position="1"/>
        <end position="22"/>
    </location>
</feature>
<comment type="caution">
    <text evidence="2">The sequence shown here is derived from an EMBL/GenBank/DDBJ whole genome shotgun (WGS) entry which is preliminary data.</text>
</comment>
<protein>
    <recommendedName>
        <fullName evidence="4">Por secretion system C-terminal sorting domain-containing protein</fullName>
    </recommendedName>
</protein>
<feature type="chain" id="PRO_5001787049" description="Por secretion system C-terminal sorting domain-containing protein" evidence="1">
    <location>
        <begin position="23"/>
        <end position="196"/>
    </location>
</feature>
<dbReference type="AlphaFoldDB" id="A0A085BJW3"/>
<dbReference type="eggNOG" id="ENOG5032FYZ">
    <property type="taxonomic scope" value="Bacteria"/>
</dbReference>
<accession>A0A085BJW3</accession>
<organism evidence="2 3">
    <name type="scientific">Epilithonimonas lactis</name>
    <dbReference type="NCBI Taxonomy" id="421072"/>
    <lineage>
        <taxon>Bacteria</taxon>
        <taxon>Pseudomonadati</taxon>
        <taxon>Bacteroidota</taxon>
        <taxon>Flavobacteriia</taxon>
        <taxon>Flavobacteriales</taxon>
        <taxon>Weeksellaceae</taxon>
        <taxon>Chryseobacterium group</taxon>
        <taxon>Epilithonimonas</taxon>
    </lineage>
</organism>
<evidence type="ECO:0000256" key="1">
    <source>
        <dbReference type="SAM" id="SignalP"/>
    </source>
</evidence>
<keyword evidence="3" id="KW-1185">Reference proteome</keyword>
<dbReference type="RefSeq" id="WP_034974733.1">
    <property type="nucleotide sequence ID" value="NZ_FOFI01000004.1"/>
</dbReference>
<keyword evidence="1" id="KW-0732">Signal</keyword>
<dbReference type="OrthoDB" id="978867at2"/>
<dbReference type="EMBL" id="JPLY01000002">
    <property type="protein sequence ID" value="KFC22758.1"/>
    <property type="molecule type" value="Genomic_DNA"/>
</dbReference>
<sequence>MNKFIKLSFLAALTFISANVFGKDNDFSLSIGEVKQKTVHFGISNAKNVSIYVYNDNKNELFSERIKVESAEKSYNMSNMAAGTYFLVAESEGKIEKYKITVDENQVVVDQSPISVMTKPEFFVNKNIVKLKMNDVVGDVRVSIYDTANNTYYSNDNAVKNGMIDLTFDLNPENAETYIISVEKGDDSFSRMVTLK</sequence>
<gene>
    <name evidence="2" type="ORF">IO89_06810</name>
</gene>